<evidence type="ECO:0000256" key="4">
    <source>
        <dbReference type="ARBA" id="ARBA00022989"/>
    </source>
</evidence>
<sequence>MDDGNEERSKRLCRKMDLHILPVVALLYLFCFLDRANIGNARLAGMEKSLHMEGLDFNLLLSVFYMAYIVFALPSTMLCKVVGPRFWLPSIAIGFGISSLATAFVHTLRAAWATRFFLGASEAGALPSISFYLSRWYRRDELAFRLSLYIVSAPLAGAWGGLLASAILKIDHIGWLRDWRLIYFCEGIATVGVGAVAFFLLSDSPQTAGWLTPEEKMLAVTRMLQDVKGTASQTTDHRIRLPQVKRGIFCVTTLSLCFAFMMNNIIVQGLAFFLPTIIRTLYPGRTIIQQQLLTVPPWIAGSISTLVVPYLSMKTRHRSGWIIMSALFAVIGFAVYTGTHARDAKARYTASFFVCIGSFLIGPILQGWASGNQTEDSSRAAAIGTTVTAGNIGGFIACWTFLLRDAPDYHSGNAINLACACGIVVSVACLGAYLWRENGRRDAGDRDELLVGLSEEDKENLGHLHPAFRYCL</sequence>
<evidence type="ECO:0000259" key="7">
    <source>
        <dbReference type="PROSITE" id="PS50850"/>
    </source>
</evidence>
<feature type="transmembrane region" description="Helical" evidence="6">
    <location>
        <begin position="58"/>
        <end position="79"/>
    </location>
</feature>
<keyword evidence="3 6" id="KW-0812">Transmembrane</keyword>
<feature type="transmembrane region" description="Helical" evidence="6">
    <location>
        <begin position="350"/>
        <end position="369"/>
    </location>
</feature>
<keyword evidence="5 6" id="KW-0472">Membrane</keyword>
<feature type="transmembrane region" description="Helical" evidence="6">
    <location>
        <begin position="86"/>
        <end position="106"/>
    </location>
</feature>
<dbReference type="GO" id="GO:0016020">
    <property type="term" value="C:membrane"/>
    <property type="evidence" value="ECO:0007669"/>
    <property type="project" value="UniProtKB-SubCell"/>
</dbReference>
<protein>
    <submittedName>
        <fullName evidence="8">Putative pantothenate transporter</fullName>
    </submittedName>
</protein>
<keyword evidence="9" id="KW-1185">Reference proteome</keyword>
<feature type="transmembrane region" description="Helical" evidence="6">
    <location>
        <begin position="320"/>
        <end position="338"/>
    </location>
</feature>
<dbReference type="PROSITE" id="PS50850">
    <property type="entry name" value="MFS"/>
    <property type="match status" value="1"/>
</dbReference>
<dbReference type="Pfam" id="PF07690">
    <property type="entry name" value="MFS_1"/>
    <property type="match status" value="1"/>
</dbReference>
<comment type="subcellular location">
    <subcellularLocation>
        <location evidence="1">Membrane</location>
        <topology evidence="1">Multi-pass membrane protein</topology>
    </subcellularLocation>
</comment>
<accession>A0A316USL0</accession>
<reference evidence="8 9" key="1">
    <citation type="journal article" date="2018" name="Mol. Biol. Evol.">
        <title>Broad Genomic Sampling Reveals a Smut Pathogenic Ancestry of the Fungal Clade Ustilaginomycotina.</title>
        <authorList>
            <person name="Kijpornyongpan T."/>
            <person name="Mondo S.J."/>
            <person name="Barry K."/>
            <person name="Sandor L."/>
            <person name="Lee J."/>
            <person name="Lipzen A."/>
            <person name="Pangilinan J."/>
            <person name="LaButti K."/>
            <person name="Hainaut M."/>
            <person name="Henrissat B."/>
            <person name="Grigoriev I.V."/>
            <person name="Spatafora J.W."/>
            <person name="Aime M.C."/>
        </authorList>
    </citation>
    <scope>NUCLEOTIDE SEQUENCE [LARGE SCALE GENOMIC DNA]</scope>
    <source>
        <strain evidence="8 9">MCA 5214</strain>
    </source>
</reference>
<evidence type="ECO:0000256" key="6">
    <source>
        <dbReference type="SAM" id="Phobius"/>
    </source>
</evidence>
<dbReference type="InterPro" id="IPR011701">
    <property type="entry name" value="MFS"/>
</dbReference>
<evidence type="ECO:0000313" key="9">
    <source>
        <dbReference type="Proteomes" id="UP000245884"/>
    </source>
</evidence>
<feature type="transmembrane region" description="Helical" evidence="6">
    <location>
        <begin position="112"/>
        <end position="134"/>
    </location>
</feature>
<dbReference type="STRING" id="1569628.A0A316USL0"/>
<dbReference type="GO" id="GO:0022857">
    <property type="term" value="F:transmembrane transporter activity"/>
    <property type="evidence" value="ECO:0007669"/>
    <property type="project" value="InterPro"/>
</dbReference>
<dbReference type="InterPro" id="IPR036259">
    <property type="entry name" value="MFS_trans_sf"/>
</dbReference>
<dbReference type="AlphaFoldDB" id="A0A316USL0"/>
<evidence type="ECO:0000256" key="1">
    <source>
        <dbReference type="ARBA" id="ARBA00004141"/>
    </source>
</evidence>
<dbReference type="Gene3D" id="1.20.1250.20">
    <property type="entry name" value="MFS general substrate transporter like domains"/>
    <property type="match status" value="2"/>
</dbReference>
<feature type="transmembrane region" description="Helical" evidence="6">
    <location>
        <begin position="146"/>
        <end position="168"/>
    </location>
</feature>
<organism evidence="8 9">
    <name type="scientific">Jaminaea rosea</name>
    <dbReference type="NCBI Taxonomy" id="1569628"/>
    <lineage>
        <taxon>Eukaryota</taxon>
        <taxon>Fungi</taxon>
        <taxon>Dikarya</taxon>
        <taxon>Basidiomycota</taxon>
        <taxon>Ustilaginomycotina</taxon>
        <taxon>Exobasidiomycetes</taxon>
        <taxon>Microstromatales</taxon>
        <taxon>Microstromatales incertae sedis</taxon>
        <taxon>Jaminaea</taxon>
    </lineage>
</organism>
<gene>
    <name evidence="8" type="ORF">BDZ90DRAFT_218794</name>
</gene>
<dbReference type="GeneID" id="37026202"/>
<proteinExistence type="predicted"/>
<dbReference type="PANTHER" id="PTHR43791">
    <property type="entry name" value="PERMEASE-RELATED"/>
    <property type="match status" value="1"/>
</dbReference>
<feature type="transmembrane region" description="Helical" evidence="6">
    <location>
        <begin position="414"/>
        <end position="435"/>
    </location>
</feature>
<evidence type="ECO:0000256" key="5">
    <source>
        <dbReference type="ARBA" id="ARBA00023136"/>
    </source>
</evidence>
<evidence type="ECO:0000256" key="2">
    <source>
        <dbReference type="ARBA" id="ARBA00022448"/>
    </source>
</evidence>
<feature type="domain" description="Major facilitator superfamily (MFS) profile" evidence="7">
    <location>
        <begin position="20"/>
        <end position="440"/>
    </location>
</feature>
<keyword evidence="2" id="KW-0813">Transport</keyword>
<evidence type="ECO:0000256" key="3">
    <source>
        <dbReference type="ARBA" id="ARBA00022692"/>
    </source>
</evidence>
<name>A0A316USL0_9BASI</name>
<dbReference type="PANTHER" id="PTHR43791:SF48">
    <property type="entry name" value="TRANSPORTER, PUTATIVE (AFU_ORTHOLOGUE AFUA_4G01000)-RELATED"/>
    <property type="match status" value="1"/>
</dbReference>
<feature type="transmembrane region" description="Helical" evidence="6">
    <location>
        <begin position="180"/>
        <end position="201"/>
    </location>
</feature>
<dbReference type="SUPFAM" id="SSF103473">
    <property type="entry name" value="MFS general substrate transporter"/>
    <property type="match status" value="1"/>
</dbReference>
<dbReference type="EMBL" id="KZ819665">
    <property type="protein sequence ID" value="PWN28286.1"/>
    <property type="molecule type" value="Genomic_DNA"/>
</dbReference>
<feature type="transmembrane region" description="Helical" evidence="6">
    <location>
        <begin position="295"/>
        <end position="313"/>
    </location>
</feature>
<evidence type="ECO:0000313" key="8">
    <source>
        <dbReference type="EMBL" id="PWN28286.1"/>
    </source>
</evidence>
<feature type="transmembrane region" description="Helical" evidence="6">
    <location>
        <begin position="248"/>
        <end position="275"/>
    </location>
</feature>
<feature type="transmembrane region" description="Helical" evidence="6">
    <location>
        <begin position="381"/>
        <end position="402"/>
    </location>
</feature>
<dbReference type="Proteomes" id="UP000245884">
    <property type="component" value="Unassembled WGS sequence"/>
</dbReference>
<dbReference type="OrthoDB" id="2962993at2759"/>
<dbReference type="RefSeq" id="XP_025362898.1">
    <property type="nucleotide sequence ID" value="XM_025504379.1"/>
</dbReference>
<feature type="transmembrane region" description="Helical" evidence="6">
    <location>
        <begin position="20"/>
        <end position="38"/>
    </location>
</feature>
<keyword evidence="4 6" id="KW-1133">Transmembrane helix</keyword>
<dbReference type="FunFam" id="1.20.1250.20:FF:000013">
    <property type="entry name" value="MFS general substrate transporter"/>
    <property type="match status" value="1"/>
</dbReference>
<dbReference type="InterPro" id="IPR020846">
    <property type="entry name" value="MFS_dom"/>
</dbReference>
<dbReference type="FunFam" id="1.20.1250.20:FF:000018">
    <property type="entry name" value="MFS transporter permease"/>
    <property type="match status" value="1"/>
</dbReference>